<evidence type="ECO:0000313" key="2">
    <source>
        <dbReference type="Proteomes" id="UP000814033"/>
    </source>
</evidence>
<keyword evidence="2" id="KW-1185">Reference proteome</keyword>
<dbReference type="EMBL" id="MU276017">
    <property type="protein sequence ID" value="KAI0043461.1"/>
    <property type="molecule type" value="Genomic_DNA"/>
</dbReference>
<reference evidence="1" key="2">
    <citation type="journal article" date="2022" name="New Phytol.">
        <title>Evolutionary transition to the ectomycorrhizal habit in the genomes of a hyperdiverse lineage of mushroom-forming fungi.</title>
        <authorList>
            <person name="Looney B."/>
            <person name="Miyauchi S."/>
            <person name="Morin E."/>
            <person name="Drula E."/>
            <person name="Courty P.E."/>
            <person name="Kohler A."/>
            <person name="Kuo A."/>
            <person name="LaButti K."/>
            <person name="Pangilinan J."/>
            <person name="Lipzen A."/>
            <person name="Riley R."/>
            <person name="Andreopoulos W."/>
            <person name="He G."/>
            <person name="Johnson J."/>
            <person name="Nolan M."/>
            <person name="Tritt A."/>
            <person name="Barry K.W."/>
            <person name="Grigoriev I.V."/>
            <person name="Nagy L.G."/>
            <person name="Hibbett D."/>
            <person name="Henrissat B."/>
            <person name="Matheny P.B."/>
            <person name="Labbe J."/>
            <person name="Martin F.M."/>
        </authorList>
    </citation>
    <scope>NUCLEOTIDE SEQUENCE</scope>
    <source>
        <strain evidence="1">FP105234-sp</strain>
    </source>
</reference>
<gene>
    <name evidence="1" type="ORF">FA95DRAFT_398603</name>
</gene>
<dbReference type="Proteomes" id="UP000814033">
    <property type="component" value="Unassembled WGS sequence"/>
</dbReference>
<proteinExistence type="predicted"/>
<protein>
    <submittedName>
        <fullName evidence="1">Uncharacterized protein</fullName>
    </submittedName>
</protein>
<name>A0ACB8RIC9_9AGAM</name>
<reference evidence="1" key="1">
    <citation type="submission" date="2021-02" db="EMBL/GenBank/DDBJ databases">
        <authorList>
            <consortium name="DOE Joint Genome Institute"/>
            <person name="Ahrendt S."/>
            <person name="Looney B.P."/>
            <person name="Miyauchi S."/>
            <person name="Morin E."/>
            <person name="Drula E."/>
            <person name="Courty P.E."/>
            <person name="Chicoki N."/>
            <person name="Fauchery L."/>
            <person name="Kohler A."/>
            <person name="Kuo A."/>
            <person name="Labutti K."/>
            <person name="Pangilinan J."/>
            <person name="Lipzen A."/>
            <person name="Riley R."/>
            <person name="Andreopoulos W."/>
            <person name="He G."/>
            <person name="Johnson J."/>
            <person name="Barry K.W."/>
            <person name="Grigoriev I.V."/>
            <person name="Nagy L."/>
            <person name="Hibbett D."/>
            <person name="Henrissat B."/>
            <person name="Matheny P.B."/>
            <person name="Labbe J."/>
            <person name="Martin F."/>
        </authorList>
    </citation>
    <scope>NUCLEOTIDE SEQUENCE</scope>
    <source>
        <strain evidence="1">FP105234-sp</strain>
    </source>
</reference>
<sequence>MHVSFPETLSLQPHRGYRGSMSRNMNVSSHQLTLRNPRLAGFTQNLHAPSRTACGNVRRGGASRLSPQLTDYTQRDGTRVGTRSHRERLGDALHRGIHRARCVFTGEPAASSLRCVHMLLTSHPQATWPSRDCMHANTSQPQAATWRPSLRGRQLPPAPQPLTFPIFHAYTHGATIRPCAAPARDPALQIALAHWRSS</sequence>
<organism evidence="1 2">
    <name type="scientific">Auriscalpium vulgare</name>
    <dbReference type="NCBI Taxonomy" id="40419"/>
    <lineage>
        <taxon>Eukaryota</taxon>
        <taxon>Fungi</taxon>
        <taxon>Dikarya</taxon>
        <taxon>Basidiomycota</taxon>
        <taxon>Agaricomycotina</taxon>
        <taxon>Agaricomycetes</taxon>
        <taxon>Russulales</taxon>
        <taxon>Auriscalpiaceae</taxon>
        <taxon>Auriscalpium</taxon>
    </lineage>
</organism>
<evidence type="ECO:0000313" key="1">
    <source>
        <dbReference type="EMBL" id="KAI0043461.1"/>
    </source>
</evidence>
<accession>A0ACB8RIC9</accession>
<comment type="caution">
    <text evidence="1">The sequence shown here is derived from an EMBL/GenBank/DDBJ whole genome shotgun (WGS) entry which is preliminary data.</text>
</comment>